<evidence type="ECO:0000259" key="9">
    <source>
        <dbReference type="Pfam" id="PF20473"/>
    </source>
</evidence>
<accession>A0A369ZQ41</accession>
<dbReference type="PRINTS" id="PR00507">
    <property type="entry name" value="N12N6MTFRASE"/>
</dbReference>
<protein>
    <recommendedName>
        <fullName evidence="1">site-specific DNA-methyltransferase (adenine-specific)</fullName>
        <ecNumber evidence="1">2.1.1.72</ecNumber>
    </recommendedName>
</protein>
<dbReference type="InterPro" id="IPR046819">
    <property type="entry name" value="MmeI_hel"/>
</dbReference>
<feature type="domain" description="MmeI-like C-terminal" evidence="8">
    <location>
        <begin position="858"/>
        <end position="928"/>
    </location>
</feature>
<feature type="domain" description="MmeI-like N-terminal" evidence="5">
    <location>
        <begin position="19"/>
        <end position="188"/>
    </location>
</feature>
<dbReference type="PANTHER" id="PTHR33841:SF1">
    <property type="entry name" value="DNA METHYLTRANSFERASE A"/>
    <property type="match status" value="1"/>
</dbReference>
<name>A0A369ZQ41_9PAST</name>
<comment type="catalytic activity">
    <reaction evidence="4">
        <text>a 2'-deoxyadenosine in DNA + S-adenosyl-L-methionine = an N(6)-methyl-2'-deoxyadenosine in DNA + S-adenosyl-L-homocysteine + H(+)</text>
        <dbReference type="Rhea" id="RHEA:15197"/>
        <dbReference type="Rhea" id="RHEA-COMP:12418"/>
        <dbReference type="Rhea" id="RHEA-COMP:12419"/>
        <dbReference type="ChEBI" id="CHEBI:15378"/>
        <dbReference type="ChEBI" id="CHEBI:57856"/>
        <dbReference type="ChEBI" id="CHEBI:59789"/>
        <dbReference type="ChEBI" id="CHEBI:90615"/>
        <dbReference type="ChEBI" id="CHEBI:90616"/>
        <dbReference type="EC" id="2.1.1.72"/>
    </reaction>
</comment>
<evidence type="ECO:0000256" key="3">
    <source>
        <dbReference type="ARBA" id="ARBA00022679"/>
    </source>
</evidence>
<organism evidence="10 11">
    <name type="scientific">Haemophilus paraphrohaemolyticus</name>
    <dbReference type="NCBI Taxonomy" id="736"/>
    <lineage>
        <taxon>Bacteria</taxon>
        <taxon>Pseudomonadati</taxon>
        <taxon>Pseudomonadota</taxon>
        <taxon>Gammaproteobacteria</taxon>
        <taxon>Pasteurellales</taxon>
        <taxon>Pasteurellaceae</taxon>
        <taxon>Haemophilus</taxon>
    </lineage>
</organism>
<dbReference type="REBASE" id="299758">
    <property type="entry name" value="Hpa6342ORF695P"/>
</dbReference>
<dbReference type="Pfam" id="PF20465">
    <property type="entry name" value="MmeI_hel"/>
    <property type="match status" value="1"/>
</dbReference>
<dbReference type="InterPro" id="IPR046817">
    <property type="entry name" value="MmeI_N"/>
</dbReference>
<dbReference type="AlphaFoldDB" id="A0A369ZQ41"/>
<evidence type="ECO:0000256" key="4">
    <source>
        <dbReference type="ARBA" id="ARBA00047942"/>
    </source>
</evidence>
<sequence length="930" mass="106245">MMTQTPLTQEQLAHLQQQADEFSKTFANAQYEMGEAQKFINALCMVYGVNWLHSVDFERRVKKANRRGINRIDGFLPGLLLIEMKSAGEDLDKAFEQALHYVQLLEKESDKPRHILVSDFQNLHLYELNDRFTTELPGKTVKFALADFRANVEALAFMGGYERIIAERNEALTIAAAEKLAALHDAFLSEGYSGKDLQTMLVRLLFCLFADDTELFDETNVFENFIKNSPADGADLGYRLQDLFEWLNTNDTERKQTAKPLWEEHHGFRKSLPYINGKLFAEKTQRFIFNSTMRTALIDCCELDWGEISPDIFGTLFQNIMESADNQKDKKSGKKSQHRRDFGAHYTSERNIRRAIEPLFLNDLKAEFEQVQNDAKKLTAFITKLQTLQILDPACGCGNFLIVAYREMRLLEMQALKALDLQSGQQMSSYCDVHQFHGFEIDSAACEIATVAMWLTDLQMNRRYQEGYRRIPLANRADIHCINALSQDWATILGETTAKNIRYIVGNPPFLGKTYQSASQKEDMKRIAGNIKNFASLDYVCGWYIQAVKFMQQFTNVQTAFVSTNSITQGEQVAILWQPLLDAGLHIRFAHRTFKWSNEGSGVAAVHCVIIGFSLMKPKLGFRGQIWDYSDDIAAEKGKCLAVKRINPYLVEADNILIENRKKVLSDVPEIHYGSMINDGGSLILDEEEKVSIIKEYPELKPYIKRYLGADDMINNNKRYCLWLKFATSEILNNEFIKERLNQCKKHRLDSTNVAANKAAETPHLFFSERQPKNTFIGIPRTSSERRAFIPIDFLDNETIANTDVFIAPNTTLYHFGILCSTMHNAFMRTVAGRLKSDYRYSNTIVYNNFPFPNVDEEAKTTIGEYAQAILDARKAHPKMTLAQLYNPETMPMNLKQAHAALDDVIDDAYGYTSGNSDAQRVAFLFELLK</sequence>
<evidence type="ECO:0000313" key="11">
    <source>
        <dbReference type="Proteomes" id="UP000253945"/>
    </source>
</evidence>
<evidence type="ECO:0000313" key="10">
    <source>
        <dbReference type="EMBL" id="RDF11728.1"/>
    </source>
</evidence>
<dbReference type="EMBL" id="QEQF01000001">
    <property type="protein sequence ID" value="RDF11728.1"/>
    <property type="molecule type" value="Genomic_DNA"/>
</dbReference>
<dbReference type="InterPro" id="IPR046816">
    <property type="entry name" value="MmeI_Mtase"/>
</dbReference>
<dbReference type="GO" id="GO:0009007">
    <property type="term" value="F:site-specific DNA-methyltransferase (adenine-specific) activity"/>
    <property type="evidence" value="ECO:0007669"/>
    <property type="project" value="UniProtKB-EC"/>
</dbReference>
<evidence type="ECO:0000256" key="1">
    <source>
        <dbReference type="ARBA" id="ARBA00011900"/>
    </source>
</evidence>
<dbReference type="Proteomes" id="UP000253945">
    <property type="component" value="Unassembled WGS sequence"/>
</dbReference>
<dbReference type="Pfam" id="PF20466">
    <property type="entry name" value="MmeI_TRD"/>
    <property type="match status" value="1"/>
</dbReference>
<dbReference type="InterPro" id="IPR050953">
    <property type="entry name" value="N4_N6_ade-DNA_methylase"/>
</dbReference>
<keyword evidence="2 10" id="KW-0489">Methyltransferase</keyword>
<dbReference type="Gene3D" id="3.40.50.150">
    <property type="entry name" value="Vaccinia Virus protein VP39"/>
    <property type="match status" value="1"/>
</dbReference>
<evidence type="ECO:0000256" key="2">
    <source>
        <dbReference type="ARBA" id="ARBA00022603"/>
    </source>
</evidence>
<feature type="domain" description="MmeI-like DNA-methyltransferase" evidence="9">
    <location>
        <begin position="369"/>
        <end position="614"/>
    </location>
</feature>
<dbReference type="RefSeq" id="WP_111353180.1">
    <property type="nucleotide sequence ID" value="NZ_QEQF01000001.1"/>
</dbReference>
<dbReference type="Pfam" id="PF20464">
    <property type="entry name" value="MmeI_N"/>
    <property type="match status" value="1"/>
</dbReference>
<dbReference type="PANTHER" id="PTHR33841">
    <property type="entry name" value="DNA METHYLTRANSFERASE YEEA-RELATED"/>
    <property type="match status" value="1"/>
</dbReference>
<dbReference type="EC" id="2.1.1.72" evidence="1"/>
<reference evidence="10 11" key="1">
    <citation type="submission" date="2018-05" db="EMBL/GenBank/DDBJ databases">
        <title>Draft Genome Sequences for a Diverse set of 7 Haemophilus Species.</title>
        <authorList>
            <person name="Nichols M."/>
            <person name="Topaz N."/>
            <person name="Wang X."/>
            <person name="Wang X."/>
            <person name="Boxrud D."/>
        </authorList>
    </citation>
    <scope>NUCLEOTIDE SEQUENCE [LARGE SCALE GENOMIC DNA]</scope>
    <source>
        <strain evidence="10 11">C2014016342</strain>
    </source>
</reference>
<dbReference type="Pfam" id="PF20473">
    <property type="entry name" value="MmeI_Mtase"/>
    <property type="match status" value="1"/>
</dbReference>
<dbReference type="GO" id="GO:0032259">
    <property type="term" value="P:methylation"/>
    <property type="evidence" value="ECO:0007669"/>
    <property type="project" value="UniProtKB-KW"/>
</dbReference>
<comment type="caution">
    <text evidence="10">The sequence shown here is derived from an EMBL/GenBank/DDBJ whole genome shotgun (WGS) entry which is preliminary data.</text>
</comment>
<gene>
    <name evidence="10" type="ORF">DPV92_00695</name>
</gene>
<dbReference type="InterPro" id="IPR046818">
    <property type="entry name" value="MmeI_C"/>
</dbReference>
<evidence type="ECO:0000259" key="5">
    <source>
        <dbReference type="Pfam" id="PF20464"/>
    </source>
</evidence>
<dbReference type="InterPro" id="IPR029063">
    <property type="entry name" value="SAM-dependent_MTases_sf"/>
</dbReference>
<evidence type="ECO:0000259" key="6">
    <source>
        <dbReference type="Pfam" id="PF20465"/>
    </source>
</evidence>
<feature type="domain" description="MmeI-like target recognition" evidence="7">
    <location>
        <begin position="653"/>
        <end position="854"/>
    </location>
</feature>
<dbReference type="InterPro" id="IPR046820">
    <property type="entry name" value="MmeI_TRD"/>
</dbReference>
<evidence type="ECO:0000259" key="8">
    <source>
        <dbReference type="Pfam" id="PF20467"/>
    </source>
</evidence>
<feature type="domain" description="MmeI-like helicase spacer" evidence="6">
    <location>
        <begin position="196"/>
        <end position="280"/>
    </location>
</feature>
<keyword evidence="3 10" id="KW-0808">Transferase</keyword>
<keyword evidence="11" id="KW-1185">Reference proteome</keyword>
<evidence type="ECO:0000259" key="7">
    <source>
        <dbReference type="Pfam" id="PF20466"/>
    </source>
</evidence>
<proteinExistence type="predicted"/>
<dbReference type="SUPFAM" id="SSF53335">
    <property type="entry name" value="S-adenosyl-L-methionine-dependent methyltransferases"/>
    <property type="match status" value="1"/>
</dbReference>
<dbReference type="Pfam" id="PF20467">
    <property type="entry name" value="MmeI_C"/>
    <property type="match status" value="1"/>
</dbReference>